<keyword evidence="2" id="KW-0812">Transmembrane</keyword>
<protein>
    <submittedName>
        <fullName evidence="3">Uncharacterized protein</fullName>
    </submittedName>
</protein>
<accession>A0A175WDT8</accession>
<keyword evidence="2" id="KW-0472">Membrane</keyword>
<evidence type="ECO:0000313" key="3">
    <source>
        <dbReference type="EMBL" id="KXX81846.1"/>
    </source>
</evidence>
<dbReference type="VEuPathDB" id="FungiDB:MMYC01_201818"/>
<comment type="caution">
    <text evidence="3">The sequence shown here is derived from an EMBL/GenBank/DDBJ whole genome shotgun (WGS) entry which is preliminary data.</text>
</comment>
<name>A0A175WDT8_9PEZI</name>
<feature type="transmembrane region" description="Helical" evidence="2">
    <location>
        <begin position="47"/>
        <end position="67"/>
    </location>
</feature>
<organism evidence="3 4">
    <name type="scientific">Madurella mycetomatis</name>
    <dbReference type="NCBI Taxonomy" id="100816"/>
    <lineage>
        <taxon>Eukaryota</taxon>
        <taxon>Fungi</taxon>
        <taxon>Dikarya</taxon>
        <taxon>Ascomycota</taxon>
        <taxon>Pezizomycotina</taxon>
        <taxon>Sordariomycetes</taxon>
        <taxon>Sordariomycetidae</taxon>
        <taxon>Sordariales</taxon>
        <taxon>Sordariales incertae sedis</taxon>
        <taxon>Madurella</taxon>
    </lineage>
</organism>
<sequence length="425" mass="46444">MLPGRFATRVAPGVARSARLLRRHPRSAQSCFQSTSTTTGTANSSHFMSGAAGGIAGASLLYGIYLMTPSGKMARKLNAAAREADKRYQQATTTIKEKAPDTDEAVNKIKEFCYSYVAWVPGGRQYVDAAFNDFAAIRESHSEEVDKIVSETYREFQDIARAGLSIEAASKAYDALTNLAKKLASLSGAAADQILERHPQLKEKVGGPIDQIQRLGAQYGPEARELVDNTWSQINDIMASGFSSESAEKVRRLLDDRTQQLHRIGDGLWEKGLEQAKPYLDKSPRLRELVTSNQDILKESNFTDLFKQIRSLGEGGDTSELEDYVKQAIDKAKSAGEQGSPAAVGVGSSSISALGQFLGASSNDTGRKLRENIDLLTEVVDKHSAEGKELLEETKDDLRAVLQEKANKARKIVDNAQKSERERGQ</sequence>
<keyword evidence="2" id="KW-1133">Transmembrane helix</keyword>
<evidence type="ECO:0000256" key="1">
    <source>
        <dbReference type="SAM" id="Coils"/>
    </source>
</evidence>
<dbReference type="OrthoDB" id="3883941at2759"/>
<keyword evidence="1" id="KW-0175">Coiled coil</keyword>
<dbReference type="STRING" id="100816.A0A175WDT8"/>
<dbReference type="EMBL" id="LCTW02000026">
    <property type="protein sequence ID" value="KXX81846.1"/>
    <property type="molecule type" value="Genomic_DNA"/>
</dbReference>
<proteinExistence type="predicted"/>
<reference evidence="3 4" key="1">
    <citation type="journal article" date="2016" name="Genome Announc.">
        <title>Genome Sequence of Madurella mycetomatis mm55, Isolated from a Human Mycetoma Case in Sudan.</title>
        <authorList>
            <person name="Smit S."/>
            <person name="Derks M.F."/>
            <person name="Bervoets S."/>
            <person name="Fahal A."/>
            <person name="van Leeuwen W."/>
            <person name="van Belkum A."/>
            <person name="van de Sande W.W."/>
        </authorList>
    </citation>
    <scope>NUCLEOTIDE SEQUENCE [LARGE SCALE GENOMIC DNA]</scope>
    <source>
        <strain evidence="4">mm55</strain>
    </source>
</reference>
<dbReference type="Proteomes" id="UP000078237">
    <property type="component" value="Unassembled WGS sequence"/>
</dbReference>
<feature type="coiled-coil region" evidence="1">
    <location>
        <begin position="388"/>
        <end position="422"/>
    </location>
</feature>
<evidence type="ECO:0000256" key="2">
    <source>
        <dbReference type="SAM" id="Phobius"/>
    </source>
</evidence>
<dbReference type="AlphaFoldDB" id="A0A175WDT8"/>
<gene>
    <name evidence="3" type="ORF">MMYC01_201818</name>
</gene>
<evidence type="ECO:0000313" key="4">
    <source>
        <dbReference type="Proteomes" id="UP000078237"/>
    </source>
</evidence>
<keyword evidence="4" id="KW-1185">Reference proteome</keyword>